<keyword evidence="8" id="KW-0378">Hydrolase</keyword>
<keyword evidence="10" id="KW-1133">Transmembrane helix</keyword>
<keyword evidence="5" id="KW-0677">Repeat</keyword>
<evidence type="ECO:0000256" key="11">
    <source>
        <dbReference type="ARBA" id="ARBA00023128"/>
    </source>
</evidence>
<dbReference type="InterPro" id="IPR018247">
    <property type="entry name" value="EF_Hand_1_Ca_BS"/>
</dbReference>
<dbReference type="GeneTree" id="ENSGT00940000158109"/>
<dbReference type="Pfam" id="PF00071">
    <property type="entry name" value="Ras"/>
    <property type="match status" value="1"/>
</dbReference>
<evidence type="ECO:0000256" key="12">
    <source>
        <dbReference type="ARBA" id="ARBA00023134"/>
    </source>
</evidence>
<dbReference type="InterPro" id="IPR001806">
    <property type="entry name" value="Small_GTPase"/>
</dbReference>
<evidence type="ECO:0000256" key="9">
    <source>
        <dbReference type="ARBA" id="ARBA00022837"/>
    </source>
</evidence>
<evidence type="ECO:0000256" key="3">
    <source>
        <dbReference type="ARBA" id="ARBA00022692"/>
    </source>
</evidence>
<keyword evidence="7" id="KW-1000">Mitochondrion outer membrane</keyword>
<dbReference type="SMART" id="SM00174">
    <property type="entry name" value="RHO"/>
    <property type="match status" value="1"/>
</dbReference>
<keyword evidence="11" id="KW-0496">Mitochondrion</keyword>
<reference evidence="15" key="3">
    <citation type="submission" date="2025-09" db="UniProtKB">
        <authorList>
            <consortium name="Ensembl"/>
        </authorList>
    </citation>
    <scope>IDENTIFICATION</scope>
</reference>
<dbReference type="FunFam" id="3.40.50.300:FF:000553">
    <property type="entry name" value="Mitochondrial Rho GTPase"/>
    <property type="match status" value="1"/>
</dbReference>
<proteinExistence type="inferred from homology"/>
<dbReference type="PROSITE" id="PS00018">
    <property type="entry name" value="EF_HAND_1"/>
    <property type="match status" value="1"/>
</dbReference>
<keyword evidence="3" id="KW-0812">Transmembrane</keyword>
<dbReference type="Proteomes" id="UP000694402">
    <property type="component" value="Unassembled WGS sequence"/>
</dbReference>
<dbReference type="GO" id="GO:0005525">
    <property type="term" value="F:GTP binding"/>
    <property type="evidence" value="ECO:0007669"/>
    <property type="project" value="UniProtKB-KW"/>
</dbReference>
<dbReference type="InterPro" id="IPR003578">
    <property type="entry name" value="Small_GTPase_Rho"/>
</dbReference>
<dbReference type="CDD" id="cd01892">
    <property type="entry name" value="Miro2"/>
    <property type="match status" value="1"/>
</dbReference>
<gene>
    <name evidence="15" type="primary">RHOT2</name>
</gene>
<evidence type="ECO:0000256" key="8">
    <source>
        <dbReference type="ARBA" id="ARBA00022801"/>
    </source>
</evidence>
<dbReference type="SUPFAM" id="SSF52540">
    <property type="entry name" value="P-loop containing nucleoside triphosphate hydrolases"/>
    <property type="match status" value="2"/>
</dbReference>
<dbReference type="Gene3D" id="1.10.238.10">
    <property type="entry name" value="EF-hand"/>
    <property type="match status" value="1"/>
</dbReference>
<dbReference type="Ensembl" id="ENSOTST00005174759.1">
    <property type="protein sequence ID" value="ENSOTSP00005127239.1"/>
    <property type="gene ID" value="ENSOTSG00005001712.2"/>
</dbReference>
<comment type="similarity">
    <text evidence="2">Belongs to the mitochondrial Rho GTPase family.</text>
</comment>
<evidence type="ECO:0000256" key="4">
    <source>
        <dbReference type="ARBA" id="ARBA00022723"/>
    </source>
</evidence>
<accession>A0AAZ3QH04</accession>
<feature type="domain" description="Miro" evidence="14">
    <location>
        <begin position="222"/>
        <end position="383"/>
    </location>
</feature>
<dbReference type="InterPro" id="IPR013566">
    <property type="entry name" value="EF_hand_assoc_1"/>
</dbReference>
<evidence type="ECO:0000256" key="6">
    <source>
        <dbReference type="ARBA" id="ARBA00022741"/>
    </source>
</evidence>
<keyword evidence="12" id="KW-0342">GTP-binding</keyword>
<keyword evidence="4" id="KW-0479">Metal-binding</keyword>
<evidence type="ECO:0000256" key="1">
    <source>
        <dbReference type="ARBA" id="ARBA00004200"/>
    </source>
</evidence>
<evidence type="ECO:0000256" key="7">
    <source>
        <dbReference type="ARBA" id="ARBA00022787"/>
    </source>
</evidence>
<reference evidence="16" key="1">
    <citation type="journal article" date="2018" name="PLoS ONE">
        <title>Chinook salmon (Oncorhynchus tshawytscha) genome and transcriptome.</title>
        <authorList>
            <person name="Christensen K.A."/>
            <person name="Leong J.S."/>
            <person name="Sakhrani D."/>
            <person name="Biagi C.A."/>
            <person name="Minkley D.R."/>
            <person name="Withler R.E."/>
            <person name="Rondeau E.B."/>
            <person name="Koop B.F."/>
            <person name="Devlin R.H."/>
        </authorList>
    </citation>
    <scope>NUCLEOTIDE SEQUENCE [LARGE SCALE GENOMIC DNA]</scope>
</reference>
<organism evidence="15 16">
    <name type="scientific">Oncorhynchus tshawytscha</name>
    <name type="common">Chinook salmon</name>
    <name type="synonym">Salmo tshawytscha</name>
    <dbReference type="NCBI Taxonomy" id="74940"/>
    <lineage>
        <taxon>Eukaryota</taxon>
        <taxon>Metazoa</taxon>
        <taxon>Chordata</taxon>
        <taxon>Craniata</taxon>
        <taxon>Vertebrata</taxon>
        <taxon>Euteleostomi</taxon>
        <taxon>Actinopterygii</taxon>
        <taxon>Neopterygii</taxon>
        <taxon>Teleostei</taxon>
        <taxon>Protacanthopterygii</taxon>
        <taxon>Salmoniformes</taxon>
        <taxon>Salmonidae</taxon>
        <taxon>Salmoninae</taxon>
        <taxon>Oncorhynchus</taxon>
    </lineage>
</organism>
<keyword evidence="13" id="KW-0472">Membrane</keyword>
<evidence type="ECO:0000313" key="15">
    <source>
        <dbReference type="Ensembl" id="ENSOTSP00005127239.1"/>
    </source>
</evidence>
<dbReference type="GO" id="GO:0003924">
    <property type="term" value="F:GTPase activity"/>
    <property type="evidence" value="ECO:0007669"/>
    <property type="project" value="InterPro"/>
</dbReference>
<evidence type="ECO:0000256" key="10">
    <source>
        <dbReference type="ARBA" id="ARBA00022989"/>
    </source>
</evidence>
<dbReference type="PRINTS" id="PR00449">
    <property type="entry name" value="RASTRNSFRMNG"/>
</dbReference>
<evidence type="ECO:0000313" key="16">
    <source>
        <dbReference type="Proteomes" id="UP000694402"/>
    </source>
</evidence>
<name>A0AAZ3QH04_ONCTS</name>
<evidence type="ECO:0000259" key="14">
    <source>
        <dbReference type="PROSITE" id="PS51423"/>
    </source>
</evidence>
<evidence type="ECO:0000256" key="2">
    <source>
        <dbReference type="ARBA" id="ARBA00007981"/>
    </source>
</evidence>
<dbReference type="InterPro" id="IPR020860">
    <property type="entry name" value="MIRO_dom"/>
</dbReference>
<keyword evidence="9" id="KW-0106">Calcium</keyword>
<dbReference type="InterPro" id="IPR027417">
    <property type="entry name" value="P-loop_NTPase"/>
</dbReference>
<reference evidence="15" key="2">
    <citation type="submission" date="2025-08" db="UniProtKB">
        <authorList>
            <consortium name="Ensembl"/>
        </authorList>
    </citation>
    <scope>IDENTIFICATION</scope>
</reference>
<dbReference type="FunFam" id="3.40.50.300:FF:000170">
    <property type="entry name" value="Mitochondrial Rho GTPase"/>
    <property type="match status" value="1"/>
</dbReference>
<evidence type="ECO:0000256" key="5">
    <source>
        <dbReference type="ARBA" id="ARBA00022737"/>
    </source>
</evidence>
<dbReference type="PROSITE" id="PS51423">
    <property type="entry name" value="MIRO"/>
    <property type="match status" value="1"/>
</dbReference>
<keyword evidence="16" id="KW-1185">Reference proteome</keyword>
<dbReference type="GO" id="GO:0005741">
    <property type="term" value="C:mitochondrial outer membrane"/>
    <property type="evidence" value="ECO:0007669"/>
    <property type="project" value="UniProtKB-SubCell"/>
</dbReference>
<dbReference type="GO" id="GO:0007264">
    <property type="term" value="P:small GTPase-mediated signal transduction"/>
    <property type="evidence" value="ECO:0007669"/>
    <property type="project" value="InterPro"/>
</dbReference>
<dbReference type="PANTHER" id="PTHR24072">
    <property type="entry name" value="RHO FAMILY GTPASE"/>
    <property type="match status" value="1"/>
</dbReference>
<dbReference type="Pfam" id="PF08355">
    <property type="entry name" value="EF_assoc_1"/>
    <property type="match status" value="1"/>
</dbReference>
<protein>
    <recommendedName>
        <fullName evidence="14">Miro domain-containing protein</fullName>
    </recommendedName>
</protein>
<comment type="subcellular location">
    <subcellularLocation>
        <location evidence="1">Mitochondrion outer membrane</location>
        <topology evidence="1">Single-pass type IV membrane protein</topology>
    </subcellularLocation>
</comment>
<keyword evidence="6" id="KW-0547">Nucleotide-binding</keyword>
<dbReference type="GO" id="GO:0046872">
    <property type="term" value="F:metal ion binding"/>
    <property type="evidence" value="ECO:0007669"/>
    <property type="project" value="UniProtKB-KW"/>
</dbReference>
<dbReference type="Gene3D" id="3.40.50.300">
    <property type="entry name" value="P-loop containing nucleotide triphosphate hydrolases"/>
    <property type="match status" value="2"/>
</dbReference>
<sequence>VHSITLNLCHPPQVPLRAEEITIPADVTPEKVPTHIVDYLGSPLATAKASCFVVISYALTFQIRTKWIPLVNGKAEKGNKVPIILVGNKSDLRSGSSMEIILPIMNQFSEIETCVECSAKNLKNISELFYYAQKAVLHPTAPLYDPEDKQLKPIISDQDRDHILSDDELNFLFRSLPSLMRLPFVYRLSAYLDIHRCLEYLLYLGYTILTQQNTQTTAVTVMREKAVDLEKGQTQRSSAFLQVFHGRNTAEHSTGAFSFYTINTVQVSNQEKFLILYEVDVETEFLKASDAACDVACLMYDTNDPHSFDYCASIYKQHYKNSSIPCVVVASKADLPEVRQLNGMTPAEFCYKHRLPTPLPFSGLSLDSTSKNIYTKLAWAAMFPHLNDSDMSNTSFWLRVTPGASVVTVLGFAIYRAFA</sequence>
<dbReference type="AlphaFoldDB" id="A0AAZ3QH04"/>
<evidence type="ECO:0000256" key="13">
    <source>
        <dbReference type="ARBA" id="ARBA00023136"/>
    </source>
</evidence>